<evidence type="ECO:0000313" key="2">
    <source>
        <dbReference type="Proteomes" id="UP001515480"/>
    </source>
</evidence>
<evidence type="ECO:0000313" key="1">
    <source>
        <dbReference type="EMBL" id="KAL1520989.1"/>
    </source>
</evidence>
<keyword evidence="2" id="KW-1185">Reference proteome</keyword>
<dbReference type="Proteomes" id="UP001515480">
    <property type="component" value="Unassembled WGS sequence"/>
</dbReference>
<gene>
    <name evidence="1" type="ORF">AB1Y20_022546</name>
</gene>
<proteinExistence type="predicted"/>
<comment type="caution">
    <text evidence="1">The sequence shown here is derived from an EMBL/GenBank/DDBJ whole genome shotgun (WGS) entry which is preliminary data.</text>
</comment>
<reference evidence="1 2" key="1">
    <citation type="journal article" date="2024" name="Science">
        <title>Giant polyketide synthase enzymes in the biosynthesis of giant marine polyether toxins.</title>
        <authorList>
            <person name="Fallon T.R."/>
            <person name="Shende V.V."/>
            <person name="Wierzbicki I.H."/>
            <person name="Pendleton A.L."/>
            <person name="Watervoot N.F."/>
            <person name="Auber R.P."/>
            <person name="Gonzalez D.J."/>
            <person name="Wisecaver J.H."/>
            <person name="Moore B.S."/>
        </authorList>
    </citation>
    <scope>NUCLEOTIDE SEQUENCE [LARGE SCALE GENOMIC DNA]</scope>
    <source>
        <strain evidence="1 2">12B1</strain>
    </source>
</reference>
<organism evidence="1 2">
    <name type="scientific">Prymnesium parvum</name>
    <name type="common">Toxic golden alga</name>
    <dbReference type="NCBI Taxonomy" id="97485"/>
    <lineage>
        <taxon>Eukaryota</taxon>
        <taxon>Haptista</taxon>
        <taxon>Haptophyta</taxon>
        <taxon>Prymnesiophyceae</taxon>
        <taxon>Prymnesiales</taxon>
        <taxon>Prymnesiaceae</taxon>
        <taxon>Prymnesium</taxon>
    </lineage>
</organism>
<protein>
    <recommendedName>
        <fullName evidence="3">Sfi1 spindle body domain-containing protein</fullName>
    </recommendedName>
</protein>
<dbReference type="EMBL" id="JBGBPQ010000008">
    <property type="protein sequence ID" value="KAL1520989.1"/>
    <property type="molecule type" value="Genomic_DNA"/>
</dbReference>
<name>A0AB34JJX4_PRYPA</name>
<accession>A0AB34JJX4</accession>
<sequence length="814" mass="94082">MRSERLVWTEPRRRRESPVEPWLPLRTVPRYLSAVTPQARPAAVSRYSRGTPAAAAIPHGVALHSMSQPPLHSPRAADPLASCRNLWSQVDQEDHLGPVGSAQASEVTSAVGGTGKYSALATLEARCLLVARDGTGKMLSSGVRMELKAAAQGFHRQWCTRDAILEMAKYSVLRKTAVVAKASQQRAVAMRHWRRCSGLDEPGNGRLDTRREWDDEWLHHAATRGGELLQQFRITHEHAIDGKLGGKQLSLRQAQLDNSYSQAWLHWGYRGTLNAMSRWKRHAAWRIRMMILVTSWHQNERGRGWRSWRQYARARSCKLKLATTSLKKWRQWQLASSWRAWRDEACAVAFRVRFCLRLGFRQWVSHSAVVSATLEAASAVWIRHAALKRAFRYWLDVLTLMTNVRRLMGRWALRELRLATDRWCEHTAARLDILKLAAVTLKQWRQWQLASSWRAWRHERRPYGVSGLLVRHAALKRAFRYWLDVLTLMTNVRRLMGRWALRELRLATDRWCEHTAARLDILKLAAVTLKQWRQWQLASSWRAWRHEVCSVSFNLRFCLRLGFRQWISHSAVVSAALRAASAVWSKWASGQVARAFATWFDSASVRASAMAVARNVVLRLMHQELSKAVWQWRRKLLQRATMTSAADHYRSIALKKIRWAAFRWSATCAFIRRMRRPLLLFTQFRGIHLLGRAWRKWVKVFFDQSKVNIVTSVVIRKWRYWQQSAAWCSWLAAAQSRAGAISLVKGSVAKWAHYTSTGRAFRRWLELTRARVAALVSTRAALVSWLNSQCMHALRSWKDYTVAAAKVSLQPLFL</sequence>
<dbReference type="AlphaFoldDB" id="A0AB34JJX4"/>
<evidence type="ECO:0008006" key="3">
    <source>
        <dbReference type="Google" id="ProtNLM"/>
    </source>
</evidence>